<accession>A0A383EJ89</accession>
<evidence type="ECO:0000313" key="2">
    <source>
        <dbReference type="EMBL" id="SVE56709.1"/>
    </source>
</evidence>
<name>A0A383EJ89_9ZZZZ</name>
<keyword evidence="1" id="KW-0812">Transmembrane</keyword>
<keyword evidence="1" id="KW-0472">Membrane</keyword>
<protein>
    <submittedName>
        <fullName evidence="2">Uncharacterized protein</fullName>
    </submittedName>
</protein>
<feature type="transmembrane region" description="Helical" evidence="1">
    <location>
        <begin position="12"/>
        <end position="32"/>
    </location>
</feature>
<keyword evidence="1" id="KW-1133">Transmembrane helix</keyword>
<reference evidence="2" key="1">
    <citation type="submission" date="2018-05" db="EMBL/GenBank/DDBJ databases">
        <authorList>
            <person name="Lanie J.A."/>
            <person name="Ng W.-L."/>
            <person name="Kazmierczak K.M."/>
            <person name="Andrzejewski T.M."/>
            <person name="Davidsen T.M."/>
            <person name="Wayne K.J."/>
            <person name="Tettelin H."/>
            <person name="Glass J.I."/>
            <person name="Rusch D."/>
            <person name="Podicherti R."/>
            <person name="Tsui H.-C.T."/>
            <person name="Winkler M.E."/>
        </authorList>
    </citation>
    <scope>NUCLEOTIDE SEQUENCE</scope>
</reference>
<gene>
    <name evidence="2" type="ORF">METZ01_LOCUS509563</name>
</gene>
<feature type="non-terminal residue" evidence="2">
    <location>
        <position position="33"/>
    </location>
</feature>
<proteinExistence type="predicted"/>
<evidence type="ECO:0000256" key="1">
    <source>
        <dbReference type="SAM" id="Phobius"/>
    </source>
</evidence>
<dbReference type="AlphaFoldDB" id="A0A383EJ89"/>
<dbReference type="EMBL" id="UINC01226289">
    <property type="protein sequence ID" value="SVE56709.1"/>
    <property type="molecule type" value="Genomic_DNA"/>
</dbReference>
<organism evidence="2">
    <name type="scientific">marine metagenome</name>
    <dbReference type="NCBI Taxonomy" id="408172"/>
    <lineage>
        <taxon>unclassified sequences</taxon>
        <taxon>metagenomes</taxon>
        <taxon>ecological metagenomes</taxon>
    </lineage>
</organism>
<sequence>MEAETPSLRFRIGAIFFMILSLFLGYLASTFWG</sequence>